<evidence type="ECO:0000256" key="1">
    <source>
        <dbReference type="ARBA" id="ARBA00023270"/>
    </source>
</evidence>
<dbReference type="Gene3D" id="3.20.20.70">
    <property type="entry name" value="Aldolase class I"/>
    <property type="match status" value="1"/>
</dbReference>
<dbReference type="InterPro" id="IPR001585">
    <property type="entry name" value="TAL/FSA"/>
</dbReference>
<sequence>MTSLLDQLRTLSVVDADTLDVAVAEKFGPFSDCTCNQAIAYGELSKLGPDGKLFNEQLILDSIKTAHWMFSKQSDATLEELAVELMTVALSLRFAPYLTGTFHVQTNPKFAFSTKKTAKNAERIYAHFKQLSPGFDTSRVSIKIPSTYEGLQACRELEAKGINTLATTVFCMEQVVMAVDAGCKYMSPYVNELRVHFDPDFIDEKKAFEVCGEAQRYVEARGANLKLLPASVTTIQEVMELAGAHHLTLAPAMLTELAATPADSYVAAATVGRIFKAPPPLDAQAVKAVKAAEAAVHDEGTWRLLFNRSGKKGRKERRRASWCRR</sequence>
<keyword evidence="2" id="KW-0570">Pentose shunt</keyword>
<reference evidence="3" key="1">
    <citation type="submission" date="2023-06" db="EMBL/GenBank/DDBJ databases">
        <title>Genome-scale phylogeny and comparative genomics of the fungal order Sordariales.</title>
        <authorList>
            <consortium name="Lawrence Berkeley National Laboratory"/>
            <person name="Hensen N."/>
            <person name="Bonometti L."/>
            <person name="Westerberg I."/>
            <person name="Brannstrom I.O."/>
            <person name="Guillou S."/>
            <person name="Cros-Aarteil S."/>
            <person name="Calhoun S."/>
            <person name="Haridas S."/>
            <person name="Kuo A."/>
            <person name="Mondo S."/>
            <person name="Pangilinan J."/>
            <person name="Riley R."/>
            <person name="LaButti K."/>
            <person name="Andreopoulos B."/>
            <person name="Lipzen A."/>
            <person name="Chen C."/>
            <person name="Yanf M."/>
            <person name="Daum C."/>
            <person name="Ng V."/>
            <person name="Clum A."/>
            <person name="Steindorff A."/>
            <person name="Ohm R."/>
            <person name="Martin F."/>
            <person name="Silar P."/>
            <person name="Natvig D."/>
            <person name="Lalanne C."/>
            <person name="Gautier V."/>
            <person name="Ament-velasquez S.L."/>
            <person name="Kruys A."/>
            <person name="Hutchinson M.I."/>
            <person name="Powell A.J."/>
            <person name="Barry K."/>
            <person name="Miller A.N."/>
            <person name="Grigoriev I.V."/>
            <person name="Debuchy R."/>
            <person name="Gladieux P."/>
            <person name="Thoren M.H."/>
            <person name="Johannesson H."/>
        </authorList>
    </citation>
    <scope>NUCLEOTIDE SEQUENCE</scope>
    <source>
        <strain evidence="3">SMH3391-2</strain>
    </source>
</reference>
<dbReference type="InterPro" id="IPR018225">
    <property type="entry name" value="Transaldolase_AS"/>
</dbReference>
<dbReference type="Proteomes" id="UP001174934">
    <property type="component" value="Unassembled WGS sequence"/>
</dbReference>
<evidence type="ECO:0000313" key="4">
    <source>
        <dbReference type="Proteomes" id="UP001174934"/>
    </source>
</evidence>
<dbReference type="Pfam" id="PF00923">
    <property type="entry name" value="TAL_FSA"/>
    <property type="match status" value="1"/>
</dbReference>
<comment type="function">
    <text evidence="2">Catalyzes the rate-limiting step of the non-oxidative phase in the pentose phosphate pathway. Catalyzes the reversible conversion of sedheptulose-7-phosphate and D-glyceraldehyde 3-phosphate into erythrose-4-phosphate and beta-D-fructose 6-phosphate.</text>
</comment>
<dbReference type="GO" id="GO:0005975">
    <property type="term" value="P:carbohydrate metabolic process"/>
    <property type="evidence" value="ECO:0007669"/>
    <property type="project" value="InterPro"/>
</dbReference>
<dbReference type="InterPro" id="IPR013785">
    <property type="entry name" value="Aldolase_TIM"/>
</dbReference>
<dbReference type="EMBL" id="JAULSR010000002">
    <property type="protein sequence ID" value="KAK0630455.1"/>
    <property type="molecule type" value="Genomic_DNA"/>
</dbReference>
<evidence type="ECO:0000313" key="3">
    <source>
        <dbReference type="EMBL" id="KAK0630455.1"/>
    </source>
</evidence>
<keyword evidence="2" id="KW-0808">Transferase</keyword>
<dbReference type="PROSITE" id="PS00958">
    <property type="entry name" value="TRANSALDOLASE_2"/>
    <property type="match status" value="1"/>
</dbReference>
<comment type="caution">
    <text evidence="3">The sequence shown here is derived from an EMBL/GenBank/DDBJ whole genome shotgun (WGS) entry which is preliminary data.</text>
</comment>
<gene>
    <name evidence="3" type="ORF">B0T17DRAFT_616107</name>
</gene>
<accession>A0AA40C9V4</accession>
<proteinExistence type="predicted"/>
<dbReference type="AlphaFoldDB" id="A0AA40C9V4"/>
<protein>
    <recommendedName>
        <fullName evidence="2">Transaldolase</fullName>
        <ecNumber evidence="2">2.2.1.2</ecNumber>
    </recommendedName>
</protein>
<dbReference type="EC" id="2.2.1.2" evidence="2"/>
<comment type="catalytic activity">
    <reaction evidence="2">
        <text>D-sedoheptulose 7-phosphate + D-glyceraldehyde 3-phosphate = D-erythrose 4-phosphate + beta-D-fructose 6-phosphate</text>
        <dbReference type="Rhea" id="RHEA:17053"/>
        <dbReference type="ChEBI" id="CHEBI:16897"/>
        <dbReference type="ChEBI" id="CHEBI:57483"/>
        <dbReference type="ChEBI" id="CHEBI:57634"/>
        <dbReference type="ChEBI" id="CHEBI:59776"/>
        <dbReference type="EC" id="2.2.1.2"/>
    </reaction>
</comment>
<keyword evidence="4" id="KW-1185">Reference proteome</keyword>
<name>A0AA40C9V4_9PEZI</name>
<organism evidence="3 4">
    <name type="scientific">Bombardia bombarda</name>
    <dbReference type="NCBI Taxonomy" id="252184"/>
    <lineage>
        <taxon>Eukaryota</taxon>
        <taxon>Fungi</taxon>
        <taxon>Dikarya</taxon>
        <taxon>Ascomycota</taxon>
        <taxon>Pezizomycotina</taxon>
        <taxon>Sordariomycetes</taxon>
        <taxon>Sordariomycetidae</taxon>
        <taxon>Sordariales</taxon>
        <taxon>Lasiosphaeriaceae</taxon>
        <taxon>Bombardia</taxon>
    </lineage>
</organism>
<dbReference type="SUPFAM" id="SSF51569">
    <property type="entry name" value="Aldolase"/>
    <property type="match status" value="1"/>
</dbReference>
<evidence type="ECO:0000256" key="2">
    <source>
        <dbReference type="RuleBase" id="RU000501"/>
    </source>
</evidence>
<dbReference type="GO" id="GO:0004801">
    <property type="term" value="F:transaldolase activity"/>
    <property type="evidence" value="ECO:0007669"/>
    <property type="project" value="UniProtKB-EC"/>
</dbReference>
<comment type="pathway">
    <text evidence="2">Carbohydrate degradation; pentose phosphate pathway; D-glyceraldehyde 3-phosphate and beta-D-fructose 6-phosphate from D-ribose 5-phosphate and D-xylulose 5-phosphate (non-oxidative stage): step 2/3.</text>
</comment>
<dbReference type="PANTHER" id="PTHR10683">
    <property type="entry name" value="TRANSALDOLASE"/>
    <property type="match status" value="1"/>
</dbReference>
<keyword evidence="1" id="KW-0704">Schiff base</keyword>
<dbReference type="PANTHER" id="PTHR10683:SF34">
    <property type="entry name" value="TRANSALDOLASE"/>
    <property type="match status" value="1"/>
</dbReference>
<dbReference type="GO" id="GO:0009052">
    <property type="term" value="P:pentose-phosphate shunt, non-oxidative branch"/>
    <property type="evidence" value="ECO:0007669"/>
    <property type="project" value="TreeGrafter"/>
</dbReference>